<sequence>MPPNHDNFLEEGRIGIELQAIFDSPKPHPTNHYLQFKKGDLLRAISEIDENWWNAEHLATGEYGAAAKVHAVEIPEIFNEPWFFYGWDAALTKKAFDKDPTKLGVYLVRSNGTGFVLELRAKNGIIQAYPIHKNGEGEYYIQENRKYASIQDLIAFYQTYTSRFLGSRLDNIPNYANIRCGPNDIRRRDLLIGEYSLGHGYYAEVMEARFYLVPAAAKIRYEDDQESVATFEREVKYLKALQHPNIVRMLGVCRSATRPILVREMMSHGDLRRILRQFPCPLGFNDDINILTQVAAGMEYLSNAGKVHAELTARKILIDYAGGQLIAKVSGFGKVYDLPEDGSPYHVLDPYAIPWATPELLEGQVLTRLSNSWSFAVLIFEVFSKAEHPYKRELNGPHDADALLRWLKQGKRLRQLGPDYIYERVITLAFRFRQMNERISEDRWEINLYRLNIGDEIGHGAYGVVYQGEYRGRMVAVKEPNNPQQNTPIDFERESRNLMDLRHPNIVRLLGIVTSVFPNKIVTELMPGGSLVNFLRTSQTIILQQQALFILTQ</sequence>
<dbReference type="PROSITE" id="PS00107">
    <property type="entry name" value="PROTEIN_KINASE_ATP"/>
    <property type="match status" value="2"/>
</dbReference>
<dbReference type="SUPFAM" id="SSF56112">
    <property type="entry name" value="Protein kinase-like (PK-like)"/>
    <property type="match status" value="2"/>
</dbReference>
<keyword evidence="5 9" id="KW-0067">ATP-binding</keyword>
<dbReference type="InterPro" id="IPR017441">
    <property type="entry name" value="Protein_kinase_ATP_BS"/>
</dbReference>
<keyword evidence="6 10" id="KW-0829">Tyrosine-protein kinase</keyword>
<organism evidence="14 15">
    <name type="scientific">Mesorhabditis spiculigera</name>
    <dbReference type="NCBI Taxonomy" id="96644"/>
    <lineage>
        <taxon>Eukaryota</taxon>
        <taxon>Metazoa</taxon>
        <taxon>Ecdysozoa</taxon>
        <taxon>Nematoda</taxon>
        <taxon>Chromadorea</taxon>
        <taxon>Rhabditida</taxon>
        <taxon>Rhabditina</taxon>
        <taxon>Rhabditomorpha</taxon>
        <taxon>Rhabditoidea</taxon>
        <taxon>Rhabditidae</taxon>
        <taxon>Mesorhabditinae</taxon>
        <taxon>Mesorhabditis</taxon>
    </lineage>
</organism>
<name>A0AA36CLD5_9BILA</name>
<feature type="domain" description="Protein kinase" evidence="13">
    <location>
        <begin position="191"/>
        <end position="553"/>
    </location>
</feature>
<dbReference type="PRINTS" id="PR00109">
    <property type="entry name" value="TYRKINASE"/>
</dbReference>
<dbReference type="AlphaFoldDB" id="A0AA36CLD5"/>
<keyword evidence="4 10" id="KW-0418">Kinase</keyword>
<evidence type="ECO:0000259" key="13">
    <source>
        <dbReference type="PROSITE" id="PS50011"/>
    </source>
</evidence>
<evidence type="ECO:0000256" key="8">
    <source>
        <dbReference type="PROSITE-ProRule" id="PRU00192"/>
    </source>
</evidence>
<dbReference type="PROSITE" id="PS50001">
    <property type="entry name" value="SH2"/>
    <property type="match status" value="1"/>
</dbReference>
<keyword evidence="2 10" id="KW-0808">Transferase</keyword>
<evidence type="ECO:0000256" key="3">
    <source>
        <dbReference type="ARBA" id="ARBA00022741"/>
    </source>
</evidence>
<evidence type="ECO:0000313" key="15">
    <source>
        <dbReference type="Proteomes" id="UP001177023"/>
    </source>
</evidence>
<comment type="caution">
    <text evidence="14">The sequence shown here is derived from an EMBL/GenBank/DDBJ whole genome shotgun (WGS) entry which is preliminary data.</text>
</comment>
<dbReference type="GO" id="GO:0004715">
    <property type="term" value="F:non-membrane spanning protein tyrosine kinase activity"/>
    <property type="evidence" value="ECO:0007669"/>
    <property type="project" value="UniProtKB-EC"/>
</dbReference>
<dbReference type="Proteomes" id="UP001177023">
    <property type="component" value="Unassembled WGS sequence"/>
</dbReference>
<evidence type="ECO:0000256" key="4">
    <source>
        <dbReference type="ARBA" id="ARBA00022777"/>
    </source>
</evidence>
<protein>
    <recommendedName>
        <fullName evidence="10">Tyrosine-protein kinase</fullName>
        <ecNumber evidence="10">2.7.10.2</ecNumber>
    </recommendedName>
</protein>
<accession>A0AA36CLD5</accession>
<dbReference type="SUPFAM" id="SSF55550">
    <property type="entry name" value="SH2 domain"/>
    <property type="match status" value="1"/>
</dbReference>
<dbReference type="InterPro" id="IPR036860">
    <property type="entry name" value="SH2_dom_sf"/>
</dbReference>
<dbReference type="Pfam" id="PF00017">
    <property type="entry name" value="SH2"/>
    <property type="match status" value="1"/>
</dbReference>
<dbReference type="EMBL" id="CATQJA010002451">
    <property type="protein sequence ID" value="CAJ0570708.1"/>
    <property type="molecule type" value="Genomic_DNA"/>
</dbReference>
<proteinExistence type="inferred from homology"/>
<evidence type="ECO:0000259" key="12">
    <source>
        <dbReference type="PROSITE" id="PS50002"/>
    </source>
</evidence>
<evidence type="ECO:0000256" key="1">
    <source>
        <dbReference type="ARBA" id="ARBA00022443"/>
    </source>
</evidence>
<dbReference type="GO" id="GO:0005524">
    <property type="term" value="F:ATP binding"/>
    <property type="evidence" value="ECO:0007669"/>
    <property type="project" value="UniProtKB-UniRule"/>
</dbReference>
<feature type="binding site" evidence="9">
    <location>
        <position position="478"/>
    </location>
    <ligand>
        <name>ATP</name>
        <dbReference type="ChEBI" id="CHEBI:30616"/>
    </ligand>
</feature>
<dbReference type="InterPro" id="IPR000719">
    <property type="entry name" value="Prot_kinase_dom"/>
</dbReference>
<dbReference type="InterPro" id="IPR001452">
    <property type="entry name" value="SH3_domain"/>
</dbReference>
<evidence type="ECO:0000313" key="14">
    <source>
        <dbReference type="EMBL" id="CAJ0570708.1"/>
    </source>
</evidence>
<keyword evidence="3 9" id="KW-0547">Nucleotide-binding</keyword>
<dbReference type="PANTHER" id="PTHR24418">
    <property type="entry name" value="TYROSINE-PROTEIN KINASE"/>
    <property type="match status" value="1"/>
</dbReference>
<dbReference type="Gene3D" id="1.10.510.10">
    <property type="entry name" value="Transferase(Phosphotransferase) domain 1"/>
    <property type="match status" value="2"/>
</dbReference>
<evidence type="ECO:0000256" key="6">
    <source>
        <dbReference type="ARBA" id="ARBA00023137"/>
    </source>
</evidence>
<reference evidence="14" key="1">
    <citation type="submission" date="2023-06" db="EMBL/GenBank/DDBJ databases">
        <authorList>
            <person name="Delattre M."/>
        </authorList>
    </citation>
    <scope>NUCLEOTIDE SEQUENCE</scope>
    <source>
        <strain evidence="14">AF72</strain>
    </source>
</reference>
<feature type="non-terminal residue" evidence="14">
    <location>
        <position position="1"/>
    </location>
</feature>
<dbReference type="EC" id="2.7.10.2" evidence="10"/>
<comment type="similarity">
    <text evidence="10">Belongs to the protein kinase superfamily. Tyr protein kinase family.</text>
</comment>
<dbReference type="Gene3D" id="3.30.505.10">
    <property type="entry name" value="SH2 domain"/>
    <property type="match status" value="1"/>
</dbReference>
<dbReference type="InterPro" id="IPR050198">
    <property type="entry name" value="Non-receptor_tyrosine_kinases"/>
</dbReference>
<feature type="domain" description="SH3" evidence="12">
    <location>
        <begin position="13"/>
        <end position="76"/>
    </location>
</feature>
<feature type="domain" description="SH2" evidence="11">
    <location>
        <begin position="82"/>
        <end position="158"/>
    </location>
</feature>
<dbReference type="InterPro" id="IPR001245">
    <property type="entry name" value="Ser-Thr/Tyr_kinase_cat_dom"/>
</dbReference>
<feature type="binding site" evidence="9">
    <location>
        <position position="218"/>
    </location>
    <ligand>
        <name>ATP</name>
        <dbReference type="ChEBI" id="CHEBI:30616"/>
    </ligand>
</feature>
<evidence type="ECO:0000259" key="11">
    <source>
        <dbReference type="PROSITE" id="PS50001"/>
    </source>
</evidence>
<dbReference type="SMART" id="SM00252">
    <property type="entry name" value="SH2"/>
    <property type="match status" value="1"/>
</dbReference>
<dbReference type="InterPro" id="IPR011009">
    <property type="entry name" value="Kinase-like_dom_sf"/>
</dbReference>
<dbReference type="Gene3D" id="2.30.30.40">
    <property type="entry name" value="SH3 Domains"/>
    <property type="match status" value="1"/>
</dbReference>
<dbReference type="SUPFAM" id="SSF50044">
    <property type="entry name" value="SH3-domain"/>
    <property type="match status" value="1"/>
</dbReference>
<evidence type="ECO:0000256" key="7">
    <source>
        <dbReference type="PROSITE-ProRule" id="PRU00191"/>
    </source>
</evidence>
<keyword evidence="7" id="KW-0727">SH2 domain</keyword>
<dbReference type="InterPro" id="IPR036028">
    <property type="entry name" value="SH3-like_dom_sf"/>
</dbReference>
<dbReference type="Pfam" id="PF07714">
    <property type="entry name" value="PK_Tyr_Ser-Thr"/>
    <property type="match status" value="2"/>
</dbReference>
<evidence type="ECO:0000256" key="2">
    <source>
        <dbReference type="ARBA" id="ARBA00022679"/>
    </source>
</evidence>
<comment type="catalytic activity">
    <reaction evidence="10">
        <text>L-tyrosyl-[protein] + ATP = O-phospho-L-tyrosyl-[protein] + ADP + H(+)</text>
        <dbReference type="Rhea" id="RHEA:10596"/>
        <dbReference type="Rhea" id="RHEA-COMP:10136"/>
        <dbReference type="Rhea" id="RHEA-COMP:20101"/>
        <dbReference type="ChEBI" id="CHEBI:15378"/>
        <dbReference type="ChEBI" id="CHEBI:30616"/>
        <dbReference type="ChEBI" id="CHEBI:46858"/>
        <dbReference type="ChEBI" id="CHEBI:61978"/>
        <dbReference type="ChEBI" id="CHEBI:456216"/>
        <dbReference type="EC" id="2.7.10.2"/>
    </reaction>
</comment>
<dbReference type="InterPro" id="IPR000980">
    <property type="entry name" value="SH2"/>
</dbReference>
<dbReference type="PROSITE" id="PS50011">
    <property type="entry name" value="PROTEIN_KINASE_DOM"/>
    <property type="match status" value="1"/>
</dbReference>
<evidence type="ECO:0000256" key="5">
    <source>
        <dbReference type="ARBA" id="ARBA00022840"/>
    </source>
</evidence>
<dbReference type="PROSITE" id="PS50002">
    <property type="entry name" value="SH3"/>
    <property type="match status" value="1"/>
</dbReference>
<evidence type="ECO:0000256" key="9">
    <source>
        <dbReference type="PROSITE-ProRule" id="PRU10141"/>
    </source>
</evidence>
<gene>
    <name evidence="14" type="ORF">MSPICULIGERA_LOCUS9145</name>
</gene>
<keyword evidence="1 8" id="KW-0728">SH3 domain</keyword>
<keyword evidence="15" id="KW-1185">Reference proteome</keyword>
<evidence type="ECO:0000256" key="10">
    <source>
        <dbReference type="RuleBase" id="RU362096"/>
    </source>
</evidence>